<evidence type="ECO:0000259" key="2">
    <source>
        <dbReference type="SMART" id="SM00014"/>
    </source>
</evidence>
<evidence type="ECO:0000256" key="1">
    <source>
        <dbReference type="SAM" id="Phobius"/>
    </source>
</evidence>
<dbReference type="InterPro" id="IPR036938">
    <property type="entry name" value="PAP2/HPO_sf"/>
</dbReference>
<gene>
    <name evidence="3" type="ORF">SAMN05660293_01559</name>
</gene>
<feature type="transmembrane region" description="Helical" evidence="1">
    <location>
        <begin position="15"/>
        <end position="34"/>
    </location>
</feature>
<organism evidence="3 4">
    <name type="scientific">Dyadobacter psychrophilus</name>
    <dbReference type="NCBI Taxonomy" id="651661"/>
    <lineage>
        <taxon>Bacteria</taxon>
        <taxon>Pseudomonadati</taxon>
        <taxon>Bacteroidota</taxon>
        <taxon>Cytophagia</taxon>
        <taxon>Cytophagales</taxon>
        <taxon>Spirosomataceae</taxon>
        <taxon>Dyadobacter</taxon>
    </lineage>
</organism>
<dbReference type="Proteomes" id="UP000190897">
    <property type="component" value="Unassembled WGS sequence"/>
</dbReference>
<dbReference type="PANTHER" id="PTHR14969">
    <property type="entry name" value="SPHINGOSINE-1-PHOSPHATE PHOSPHOHYDROLASE"/>
    <property type="match status" value="1"/>
</dbReference>
<dbReference type="CDD" id="cd03394">
    <property type="entry name" value="PAP2_like_5"/>
    <property type="match status" value="1"/>
</dbReference>
<evidence type="ECO:0000313" key="4">
    <source>
        <dbReference type="Proteomes" id="UP000190897"/>
    </source>
</evidence>
<accession>A0A1T5DEC0</accession>
<keyword evidence="1" id="KW-1133">Transmembrane helix</keyword>
<evidence type="ECO:0000313" key="3">
    <source>
        <dbReference type="EMBL" id="SKB69937.1"/>
    </source>
</evidence>
<sequence>MTFCTAHPAAIIDPLYLADIFMKTIFIYLTALLLSNYPALSQRSDTLAHYQTRFTVKQLSPPASLILVGLISNGHSPESIKNEVAEERNEHFPRFKTHLDNYLQFSPLAVAYGLDAMGIKSKTDFANRTVILLKGEFLALGTTSLLKKATHVLRPDGSSYTSFPSGHTTQAFAAATFLSEEYKDRYHWMPYASYTVASSVGLLRVANNKHYISDVLVGAGIGYLAMKTAYWTHRYKWGRKRQHVNL</sequence>
<proteinExistence type="predicted"/>
<name>A0A1T5DEC0_9BACT</name>
<dbReference type="SUPFAM" id="SSF48317">
    <property type="entry name" value="Acid phosphatase/Vanadium-dependent haloperoxidase"/>
    <property type="match status" value="1"/>
</dbReference>
<feature type="domain" description="Phosphatidic acid phosphatase type 2/haloperoxidase" evidence="2">
    <location>
        <begin position="129"/>
        <end position="230"/>
    </location>
</feature>
<keyword evidence="4" id="KW-1185">Reference proteome</keyword>
<dbReference type="AlphaFoldDB" id="A0A1T5DEC0"/>
<keyword evidence="1" id="KW-0812">Transmembrane</keyword>
<dbReference type="Gene3D" id="1.20.144.10">
    <property type="entry name" value="Phosphatidic acid phosphatase type 2/haloperoxidase"/>
    <property type="match status" value="1"/>
</dbReference>
<dbReference type="STRING" id="651661.SAMN05660293_01559"/>
<reference evidence="4" key="1">
    <citation type="submission" date="2017-02" db="EMBL/GenBank/DDBJ databases">
        <authorList>
            <person name="Varghese N."/>
            <person name="Submissions S."/>
        </authorList>
    </citation>
    <scope>NUCLEOTIDE SEQUENCE [LARGE SCALE GENOMIC DNA]</scope>
    <source>
        <strain evidence="4">DSM 22270</strain>
    </source>
</reference>
<dbReference type="Pfam" id="PF01569">
    <property type="entry name" value="PAP2"/>
    <property type="match status" value="1"/>
</dbReference>
<protein>
    <submittedName>
        <fullName evidence="3">PAP2 superfamily protein</fullName>
    </submittedName>
</protein>
<dbReference type="EMBL" id="FUZA01000002">
    <property type="protein sequence ID" value="SKB69937.1"/>
    <property type="molecule type" value="Genomic_DNA"/>
</dbReference>
<keyword evidence="1" id="KW-0472">Membrane</keyword>
<dbReference type="InterPro" id="IPR000326">
    <property type="entry name" value="PAP2/HPO"/>
</dbReference>
<dbReference type="PANTHER" id="PTHR14969:SF13">
    <property type="entry name" value="AT30094P"/>
    <property type="match status" value="1"/>
</dbReference>
<dbReference type="SMART" id="SM00014">
    <property type="entry name" value="acidPPc"/>
    <property type="match status" value="1"/>
</dbReference>